<feature type="region of interest" description="Disordered" evidence="1">
    <location>
        <begin position="147"/>
        <end position="222"/>
    </location>
</feature>
<dbReference type="Gene3D" id="2.30.42.10">
    <property type="match status" value="3"/>
</dbReference>
<evidence type="ECO:0000256" key="1">
    <source>
        <dbReference type="SAM" id="MobiDB-lite"/>
    </source>
</evidence>
<feature type="domain" description="PDZ" evidence="2">
    <location>
        <begin position="15"/>
        <end position="103"/>
    </location>
</feature>
<proteinExistence type="predicted"/>
<dbReference type="CDD" id="cd06701">
    <property type="entry name" value="PDZ4_Scribble-like"/>
    <property type="match status" value="1"/>
</dbReference>
<evidence type="ECO:0000259" key="2">
    <source>
        <dbReference type="PROSITE" id="PS50106"/>
    </source>
</evidence>
<dbReference type="InterPro" id="IPR050614">
    <property type="entry name" value="Synaptic_Scaffolding_LAP-MAGUK"/>
</dbReference>
<comment type="caution">
    <text evidence="3">The sequence shown here is derived from an EMBL/GenBank/DDBJ whole genome shotgun (WGS) entry which is preliminary data.</text>
</comment>
<feature type="compositionally biased region" description="Low complexity" evidence="1">
    <location>
        <begin position="159"/>
        <end position="168"/>
    </location>
</feature>
<name>A0ABD0Y700_9HEMI</name>
<dbReference type="CDD" id="cd06702">
    <property type="entry name" value="PDZ3_Scribble-like"/>
    <property type="match status" value="1"/>
</dbReference>
<protein>
    <recommendedName>
        <fullName evidence="2">PDZ domain-containing protein</fullName>
    </recommendedName>
</protein>
<gene>
    <name evidence="3" type="ORF">AAG570_002263</name>
</gene>
<feature type="non-terminal residue" evidence="3">
    <location>
        <position position="1"/>
    </location>
</feature>
<feature type="region of interest" description="Disordered" evidence="1">
    <location>
        <begin position="108"/>
        <end position="132"/>
    </location>
</feature>
<dbReference type="CDD" id="cd06703">
    <property type="entry name" value="PDZ2_Scribble-like"/>
    <property type="match status" value="1"/>
</dbReference>
<reference evidence="3 4" key="1">
    <citation type="submission" date="2024-07" db="EMBL/GenBank/DDBJ databases">
        <title>Chromosome-level genome assembly of the water stick insect Ranatra chinensis (Heteroptera: Nepidae).</title>
        <authorList>
            <person name="Liu X."/>
        </authorList>
    </citation>
    <scope>NUCLEOTIDE SEQUENCE [LARGE SCALE GENOMIC DNA]</scope>
    <source>
        <strain evidence="3">Cailab_2021Rc</strain>
        <tissue evidence="3">Muscle</tissue>
    </source>
</reference>
<dbReference type="InterPro" id="IPR001478">
    <property type="entry name" value="PDZ"/>
</dbReference>
<feature type="region of interest" description="Disordered" evidence="1">
    <location>
        <begin position="235"/>
        <end position="277"/>
    </location>
</feature>
<dbReference type="Proteomes" id="UP001558652">
    <property type="component" value="Unassembled WGS sequence"/>
</dbReference>
<evidence type="ECO:0000313" key="4">
    <source>
        <dbReference type="Proteomes" id="UP001558652"/>
    </source>
</evidence>
<feature type="compositionally biased region" description="Basic and acidic residues" evidence="1">
    <location>
        <begin position="203"/>
        <end position="212"/>
    </location>
</feature>
<accession>A0ABD0Y700</accession>
<feature type="domain" description="PDZ" evidence="2">
    <location>
        <begin position="410"/>
        <end position="502"/>
    </location>
</feature>
<dbReference type="InterPro" id="IPR036034">
    <property type="entry name" value="PDZ_sf"/>
</dbReference>
<sequence length="614" mass="66458">QVSKGDLEVKTQTVYTTLIRDQNGLGFSIAGGKGCPPYKDNTDSIYISRITEGGAAEKDGKLQVGDRIVSINGVDMEGARHDQAVAMLTGLERFVRLVAEREVLVATTTNPQQHQSPKVVGGTGPRPYTGLYSATSQMATNRPLSSCYKTSQQLPPAAPSSSSSSTASPPRPAPRKQLSSQMSSEPVENLSHTSQSHRSITLKQEKKDEDMSHQGFPKPITSEEFQAMIPPRFLSGSKDDKGCGRGGSNEPTTVTLTIKQPNTNNGLSNGIEFPETPKSLGKVTETITKSTFTETVVTRVTDNKLKESIIIEDVTLVKDGGSLGFSIIGGTDHSCTPFGNSQPGIFISHVVPGGLASTSGKLRIGDRILKVNSEDVTKCKHQEAVMALLKPCNEISLTVQHDPLPEGFQDLTILRKENEKLGMHIKGGLRGHRGNPLDRTDEGVFISKINSGGAAKRDGRLKVGMRLLEVNGISLLGASHQEAVNSLRSSGLKIHLVVCKDREDEDSETIRQEYEMKKELVEWEEQERKEKENNSVVDEIKEKSTPEMKCLKIPFCFQVLDVVRAAEILALGGNEVVAKPKSPGGPNAGDSLKTTTVVMSKHTRAPQTDSNQVS</sequence>
<feature type="compositionally biased region" description="Polar residues" evidence="1">
    <location>
        <begin position="605"/>
        <end position="614"/>
    </location>
</feature>
<dbReference type="SMART" id="SM00228">
    <property type="entry name" value="PDZ"/>
    <property type="match status" value="3"/>
</dbReference>
<dbReference type="AlphaFoldDB" id="A0ABD0Y700"/>
<dbReference type="PANTHER" id="PTHR23119:SF44">
    <property type="entry name" value="PROTEIN LAP4"/>
    <property type="match status" value="1"/>
</dbReference>
<dbReference type="PROSITE" id="PS50106">
    <property type="entry name" value="PDZ"/>
    <property type="match status" value="3"/>
</dbReference>
<evidence type="ECO:0000313" key="3">
    <source>
        <dbReference type="EMBL" id="KAL1123176.1"/>
    </source>
</evidence>
<dbReference type="SUPFAM" id="SSF50156">
    <property type="entry name" value="PDZ domain-like"/>
    <property type="match status" value="3"/>
</dbReference>
<dbReference type="PANTHER" id="PTHR23119">
    <property type="entry name" value="DISCS LARGE"/>
    <property type="match status" value="1"/>
</dbReference>
<feature type="compositionally biased region" description="Polar residues" evidence="1">
    <location>
        <begin position="177"/>
        <end position="202"/>
    </location>
</feature>
<dbReference type="FunFam" id="2.30.42.10:FF:000064">
    <property type="entry name" value="protein lap4 isoform X1"/>
    <property type="match status" value="1"/>
</dbReference>
<dbReference type="FunFam" id="2.30.42.10:FF:000074">
    <property type="entry name" value="protein scribble homolog isoform X2"/>
    <property type="match status" value="1"/>
</dbReference>
<keyword evidence="4" id="KW-1185">Reference proteome</keyword>
<feature type="region of interest" description="Disordered" evidence="1">
    <location>
        <begin position="576"/>
        <end position="614"/>
    </location>
</feature>
<organism evidence="3 4">
    <name type="scientific">Ranatra chinensis</name>
    <dbReference type="NCBI Taxonomy" id="642074"/>
    <lineage>
        <taxon>Eukaryota</taxon>
        <taxon>Metazoa</taxon>
        <taxon>Ecdysozoa</taxon>
        <taxon>Arthropoda</taxon>
        <taxon>Hexapoda</taxon>
        <taxon>Insecta</taxon>
        <taxon>Pterygota</taxon>
        <taxon>Neoptera</taxon>
        <taxon>Paraneoptera</taxon>
        <taxon>Hemiptera</taxon>
        <taxon>Heteroptera</taxon>
        <taxon>Panheteroptera</taxon>
        <taxon>Nepomorpha</taxon>
        <taxon>Nepidae</taxon>
        <taxon>Ranatrinae</taxon>
        <taxon>Ranatra</taxon>
    </lineage>
</organism>
<dbReference type="EMBL" id="JBFDAA010000012">
    <property type="protein sequence ID" value="KAL1123176.1"/>
    <property type="molecule type" value="Genomic_DNA"/>
</dbReference>
<feature type="compositionally biased region" description="Polar residues" evidence="1">
    <location>
        <begin position="249"/>
        <end position="268"/>
    </location>
</feature>
<feature type="domain" description="PDZ" evidence="2">
    <location>
        <begin position="313"/>
        <end position="403"/>
    </location>
</feature>
<dbReference type="Pfam" id="PF00595">
    <property type="entry name" value="PDZ"/>
    <property type="match status" value="3"/>
</dbReference>